<dbReference type="Proteomes" id="UP000634136">
    <property type="component" value="Unassembled WGS sequence"/>
</dbReference>
<dbReference type="EMBL" id="JAAIUW010000005">
    <property type="protein sequence ID" value="KAF7833823.1"/>
    <property type="molecule type" value="Genomic_DNA"/>
</dbReference>
<sequence length="136" mass="15212">MVSKDEKRTAMAMCRNLRLLRSITKSHSNSRNKRSVVLEDACEYIQEELKRKVVSERSCEGLLILILEAIEEVGLDVVEARVSCVHAFSLQVVAVGVGVGTKKDNEEAHDDVDAQLVHQIVFQAIQNWRANVATHS</sequence>
<feature type="domain" description="Plant bHLH transcription factor ACT-like" evidence="3">
    <location>
        <begin position="59"/>
        <end position="126"/>
    </location>
</feature>
<protein>
    <recommendedName>
        <fullName evidence="3">Plant bHLH transcription factor ACT-like domain-containing protein</fullName>
    </recommendedName>
</protein>
<comment type="subcellular location">
    <subcellularLocation>
        <location evidence="1">Nucleus</location>
    </subcellularLocation>
</comment>
<evidence type="ECO:0000256" key="2">
    <source>
        <dbReference type="ARBA" id="ARBA00023242"/>
    </source>
</evidence>
<dbReference type="InterPro" id="IPR054502">
    <property type="entry name" value="bHLH-TF_ACT-like_plant"/>
</dbReference>
<evidence type="ECO:0000313" key="4">
    <source>
        <dbReference type="EMBL" id="KAF7833823.1"/>
    </source>
</evidence>
<reference evidence="4" key="1">
    <citation type="submission" date="2020-09" db="EMBL/GenBank/DDBJ databases">
        <title>Genome-Enabled Discovery of Anthraquinone Biosynthesis in Senna tora.</title>
        <authorList>
            <person name="Kang S.-H."/>
            <person name="Pandey R.P."/>
            <person name="Lee C.-M."/>
            <person name="Sim J.-S."/>
            <person name="Jeong J.-T."/>
            <person name="Choi B.-S."/>
            <person name="Jung M."/>
            <person name="Ginzburg D."/>
            <person name="Zhao K."/>
            <person name="Won S.Y."/>
            <person name="Oh T.-J."/>
            <person name="Yu Y."/>
            <person name="Kim N.-H."/>
            <person name="Lee O.R."/>
            <person name="Lee T.-H."/>
            <person name="Bashyal P."/>
            <person name="Kim T.-S."/>
            <person name="Lee W.-H."/>
            <person name="Kawkins C."/>
            <person name="Kim C.-K."/>
            <person name="Kim J.S."/>
            <person name="Ahn B.O."/>
            <person name="Rhee S.Y."/>
            <person name="Sohng J.K."/>
        </authorList>
    </citation>
    <scope>NUCLEOTIDE SEQUENCE</scope>
    <source>
        <tissue evidence="4">Leaf</tissue>
    </source>
</reference>
<organism evidence="4 5">
    <name type="scientific">Senna tora</name>
    <dbReference type="NCBI Taxonomy" id="362788"/>
    <lineage>
        <taxon>Eukaryota</taxon>
        <taxon>Viridiplantae</taxon>
        <taxon>Streptophyta</taxon>
        <taxon>Embryophyta</taxon>
        <taxon>Tracheophyta</taxon>
        <taxon>Spermatophyta</taxon>
        <taxon>Magnoliopsida</taxon>
        <taxon>eudicotyledons</taxon>
        <taxon>Gunneridae</taxon>
        <taxon>Pentapetalae</taxon>
        <taxon>rosids</taxon>
        <taxon>fabids</taxon>
        <taxon>Fabales</taxon>
        <taxon>Fabaceae</taxon>
        <taxon>Caesalpinioideae</taxon>
        <taxon>Cassia clade</taxon>
        <taxon>Senna</taxon>
    </lineage>
</organism>
<keyword evidence="5" id="KW-1185">Reference proteome</keyword>
<dbReference type="AlphaFoldDB" id="A0A834WWY4"/>
<evidence type="ECO:0000313" key="5">
    <source>
        <dbReference type="Proteomes" id="UP000634136"/>
    </source>
</evidence>
<dbReference type="GO" id="GO:0005634">
    <property type="term" value="C:nucleus"/>
    <property type="evidence" value="ECO:0007669"/>
    <property type="project" value="UniProtKB-SubCell"/>
</dbReference>
<gene>
    <name evidence="4" type="ORF">G2W53_016156</name>
</gene>
<dbReference type="Pfam" id="PF22754">
    <property type="entry name" value="bHLH-TF_ACT-like_plant"/>
    <property type="match status" value="1"/>
</dbReference>
<comment type="caution">
    <text evidence="4">The sequence shown here is derived from an EMBL/GenBank/DDBJ whole genome shotgun (WGS) entry which is preliminary data.</text>
</comment>
<accession>A0A834WWY4</accession>
<evidence type="ECO:0000256" key="1">
    <source>
        <dbReference type="ARBA" id="ARBA00004123"/>
    </source>
</evidence>
<dbReference type="GO" id="GO:0080090">
    <property type="term" value="P:regulation of primary metabolic process"/>
    <property type="evidence" value="ECO:0007669"/>
    <property type="project" value="UniProtKB-ARBA"/>
</dbReference>
<name>A0A834WWY4_9FABA</name>
<evidence type="ECO:0000259" key="3">
    <source>
        <dbReference type="Pfam" id="PF22754"/>
    </source>
</evidence>
<proteinExistence type="predicted"/>
<keyword evidence="2" id="KW-0539">Nucleus</keyword>